<feature type="transmembrane region" description="Helical" evidence="9">
    <location>
        <begin position="113"/>
        <end position="132"/>
    </location>
</feature>
<evidence type="ECO:0000313" key="11">
    <source>
        <dbReference type="EMBL" id="AGL62198.1"/>
    </source>
</evidence>
<dbReference type="OrthoDB" id="9795351at2"/>
<dbReference type="InterPro" id="IPR017475">
    <property type="entry name" value="EPS_sugar_tfrase"/>
</dbReference>
<evidence type="ECO:0000256" key="1">
    <source>
        <dbReference type="ARBA" id="ARBA00004141"/>
    </source>
</evidence>
<dbReference type="GO" id="GO:0047360">
    <property type="term" value="F:undecaprenyl-phosphate galactose phosphotransferase activity"/>
    <property type="evidence" value="ECO:0007669"/>
    <property type="project" value="UniProtKB-EC"/>
</dbReference>
<feature type="transmembrane region" description="Helical" evidence="9">
    <location>
        <begin position="82"/>
        <end position="101"/>
    </location>
</feature>
<evidence type="ECO:0000256" key="7">
    <source>
        <dbReference type="ARBA" id="ARBA00022989"/>
    </source>
</evidence>
<dbReference type="EC" id="2.7.8.6" evidence="11"/>
<reference evidence="11 12" key="1">
    <citation type="journal article" date="2013" name="Nat. Biotechnol.">
        <title>Genome sequences of rare, uncultured bacteria obtained by differential coverage binning of multiple metagenomes.</title>
        <authorList>
            <person name="Albertsen M."/>
            <person name="Hugenholtz P."/>
            <person name="Skarshewski A."/>
            <person name="Nielsen K.L."/>
            <person name="Tyson G.W."/>
            <person name="Nielsen P.H."/>
        </authorList>
    </citation>
    <scope>NUCLEOTIDE SEQUENCE [LARGE SCALE GENOMIC DNA]</scope>
    <source>
        <strain evidence="11">TM71</strain>
    </source>
</reference>
<evidence type="ECO:0000256" key="2">
    <source>
        <dbReference type="ARBA" id="ARBA00004236"/>
    </source>
</evidence>
<feature type="domain" description="Bacterial sugar transferase" evidence="10">
    <location>
        <begin position="278"/>
        <end position="472"/>
    </location>
</feature>
<organism evidence="11 12">
    <name type="scientific">Candidatus Saccharimonas aalborgensis</name>
    <dbReference type="NCBI Taxonomy" id="1332188"/>
    <lineage>
        <taxon>Bacteria</taxon>
        <taxon>Candidatus Saccharimonadota</taxon>
        <taxon>Candidatus Saccharimonadia</taxon>
        <taxon>Candidatus Saccharimonadales</taxon>
        <taxon>Candidatus Saccharimonadaceae</taxon>
        <taxon>Candidatus Saccharimonas</taxon>
    </lineage>
</organism>
<dbReference type="NCBIfam" id="TIGR03025">
    <property type="entry name" value="EPS_sugtrans"/>
    <property type="match status" value="1"/>
</dbReference>
<protein>
    <submittedName>
        <fullName evidence="11">Undecaprenyl-phosphate galactose phosphotransferase</fullName>
        <ecNumber evidence="11">2.7.8.6</ecNumber>
    </submittedName>
</protein>
<evidence type="ECO:0000256" key="5">
    <source>
        <dbReference type="ARBA" id="ARBA00022679"/>
    </source>
</evidence>
<comment type="subcellular location">
    <subcellularLocation>
        <location evidence="2">Cell membrane</location>
    </subcellularLocation>
    <subcellularLocation>
        <location evidence="1">Membrane</location>
        <topology evidence="1">Multi-pass membrane protein</topology>
    </subcellularLocation>
</comment>
<sequence length="478" mass="54166">MPSKNTKLYSLILIAADLAVLAIVFFIAYYVRTQIDHRDLLHTVYWRDYVVGFACIAPIWVLTYASMGLYSANIYNRRLVEWGRVLLGTLMGILLVIGWEYATRMYIFPARLVALYVFVGSVLSVIVIRELLRIIRSLLYRYGKGISRVLIVGNSSATKDIAEALSSTQKSGYRIVALAGPKHCVPVGLDIKHFSSTDSALKQIHTLGITTIIQTDLYDSEERNQRILGAAQINHIQYNFIPGEAEFYTGKNTVDVFLGYPMITVSQTPLVGWGAIAKRIFDLLASLVMLIIILPILAVLSLLQILFNPGPVFYISKRLSQFSKPILLLKFRTMRPEYGKKDASLEFEDMGRHDLAEEYRKNRKVKDDPRVTPFGRFLRSTSLDELPQIFNVIRGDLSLVGPRPILPQEVKFSSSRAALLHSVKSGVTGLWQVSGRSELSFDERIELELYYAQNWSFWLDLRILFKTIGVVLRKTGAR</sequence>
<feature type="transmembrane region" description="Helical" evidence="9">
    <location>
        <begin position="51"/>
        <end position="70"/>
    </location>
</feature>
<feature type="transmembrane region" description="Helical" evidence="9">
    <location>
        <begin position="12"/>
        <end position="31"/>
    </location>
</feature>
<keyword evidence="12" id="KW-1185">Reference proteome</keyword>
<dbReference type="PATRIC" id="fig|1332188.3.peg.481"/>
<dbReference type="EMBL" id="CP005957">
    <property type="protein sequence ID" value="AGL62198.1"/>
    <property type="molecule type" value="Genomic_DNA"/>
</dbReference>
<dbReference type="PANTHER" id="PTHR30576:SF4">
    <property type="entry name" value="UNDECAPRENYL-PHOSPHATE GALACTOSE PHOSPHOTRANSFERASE"/>
    <property type="match status" value="1"/>
</dbReference>
<feature type="transmembrane region" description="Helical" evidence="9">
    <location>
        <begin position="283"/>
        <end position="307"/>
    </location>
</feature>
<dbReference type="KEGG" id="saal:L336_0494"/>
<dbReference type="HOGENOM" id="CLU_024920_3_4_0"/>
<keyword evidence="8 9" id="KW-0472">Membrane</keyword>
<dbReference type="AlphaFoldDB" id="R4PKW6"/>
<evidence type="ECO:0000313" key="12">
    <source>
        <dbReference type="Proteomes" id="UP000013893"/>
    </source>
</evidence>
<keyword evidence="7 9" id="KW-1133">Transmembrane helix</keyword>
<dbReference type="STRING" id="1332188.L336_0494"/>
<dbReference type="InterPro" id="IPR003362">
    <property type="entry name" value="Bact_transf"/>
</dbReference>
<evidence type="ECO:0000256" key="9">
    <source>
        <dbReference type="SAM" id="Phobius"/>
    </source>
</evidence>
<dbReference type="Pfam" id="PF13727">
    <property type="entry name" value="CoA_binding_3"/>
    <property type="match status" value="1"/>
</dbReference>
<keyword evidence="5 11" id="KW-0808">Transferase</keyword>
<proteinExistence type="inferred from homology"/>
<keyword evidence="6 9" id="KW-0812">Transmembrane</keyword>
<name>R4PKW6_9BACT</name>
<accession>R4PKW6</accession>
<evidence type="ECO:0000256" key="4">
    <source>
        <dbReference type="ARBA" id="ARBA00022475"/>
    </source>
</evidence>
<evidence type="ECO:0000256" key="8">
    <source>
        <dbReference type="ARBA" id="ARBA00023136"/>
    </source>
</evidence>
<keyword evidence="4" id="KW-1003">Cell membrane</keyword>
<evidence type="ECO:0000256" key="6">
    <source>
        <dbReference type="ARBA" id="ARBA00022692"/>
    </source>
</evidence>
<evidence type="ECO:0000256" key="3">
    <source>
        <dbReference type="ARBA" id="ARBA00006464"/>
    </source>
</evidence>
<dbReference type="GO" id="GO:0005886">
    <property type="term" value="C:plasma membrane"/>
    <property type="evidence" value="ECO:0007669"/>
    <property type="project" value="UniProtKB-SubCell"/>
</dbReference>
<dbReference type="Proteomes" id="UP000013893">
    <property type="component" value="Chromosome"/>
</dbReference>
<dbReference type="PANTHER" id="PTHR30576">
    <property type="entry name" value="COLANIC BIOSYNTHESIS UDP-GLUCOSE LIPID CARRIER TRANSFERASE"/>
    <property type="match status" value="1"/>
</dbReference>
<gene>
    <name evidence="11" type="ORF">L336_0494</name>
</gene>
<dbReference type="Pfam" id="PF02397">
    <property type="entry name" value="Bac_transf"/>
    <property type="match status" value="1"/>
</dbReference>
<comment type="similarity">
    <text evidence="3">Belongs to the bacterial sugar transferase family.</text>
</comment>
<evidence type="ECO:0000259" key="10">
    <source>
        <dbReference type="Pfam" id="PF02397"/>
    </source>
</evidence>
<dbReference type="RefSeq" id="WP_015641648.1">
    <property type="nucleotide sequence ID" value="NC_021219.1"/>
</dbReference>